<evidence type="ECO:0000313" key="3">
    <source>
        <dbReference type="EMBL" id="TFZ08481.1"/>
    </source>
</evidence>
<dbReference type="OrthoDB" id="8914044at2"/>
<evidence type="ECO:0000313" key="4">
    <source>
        <dbReference type="Proteomes" id="UP000297839"/>
    </source>
</evidence>
<name>A0A4Z0CAX0_9BURK</name>
<evidence type="ECO:0000256" key="2">
    <source>
        <dbReference type="SAM" id="SignalP"/>
    </source>
</evidence>
<feature type="compositionally biased region" description="Basic and acidic residues" evidence="1">
    <location>
        <begin position="83"/>
        <end position="110"/>
    </location>
</feature>
<dbReference type="Proteomes" id="UP000297839">
    <property type="component" value="Unassembled WGS sequence"/>
</dbReference>
<gene>
    <name evidence="3" type="ORF">EZ216_04805</name>
</gene>
<feature type="compositionally biased region" description="Basic and acidic residues" evidence="1">
    <location>
        <begin position="167"/>
        <end position="188"/>
    </location>
</feature>
<proteinExistence type="predicted"/>
<comment type="caution">
    <text evidence="3">The sequence shown here is derived from an EMBL/GenBank/DDBJ whole genome shotgun (WGS) entry which is preliminary data.</text>
</comment>
<accession>A0A4Z0CAX0</accession>
<organism evidence="3 4">
    <name type="scientific">Ramlibacter humi</name>
    <dbReference type="NCBI Taxonomy" id="2530451"/>
    <lineage>
        <taxon>Bacteria</taxon>
        <taxon>Pseudomonadati</taxon>
        <taxon>Pseudomonadota</taxon>
        <taxon>Betaproteobacteria</taxon>
        <taxon>Burkholderiales</taxon>
        <taxon>Comamonadaceae</taxon>
        <taxon>Ramlibacter</taxon>
    </lineage>
</organism>
<reference evidence="3 4" key="1">
    <citation type="submission" date="2019-03" db="EMBL/GenBank/DDBJ databases">
        <title>Ramlibacter sp. 18x22-1, whole genome shotgun sequence.</title>
        <authorList>
            <person name="Zhang X."/>
            <person name="Feng G."/>
            <person name="Zhu H."/>
        </authorList>
    </citation>
    <scope>NUCLEOTIDE SEQUENCE [LARGE SCALE GENOMIC DNA]</scope>
    <source>
        <strain evidence="3 4">18x22-1</strain>
    </source>
</reference>
<sequence length="205" mass="22822">MKPIAAVFLLLAAAAPAWAQSQQEVAAERARIAAERSHIEAAFTQAQKACYQKFAVSDCIDEARDTRREQLADLRRQEIQLNDAERRRRSAERIKDLDERQSQEKQDQKAQSRGKALADQQTRESRAATKADKAAQAASAAQARAQKAAGKETKDPTLPDAQANASRYDERMKEAQEHRAKVEKKQAESQKPAKAPLPVPQLPLQ</sequence>
<dbReference type="RefSeq" id="WP_135248417.1">
    <property type="nucleotide sequence ID" value="NZ_SMLK01000001.1"/>
</dbReference>
<keyword evidence="4" id="KW-1185">Reference proteome</keyword>
<dbReference type="EMBL" id="SMLK01000001">
    <property type="protein sequence ID" value="TFZ08481.1"/>
    <property type="molecule type" value="Genomic_DNA"/>
</dbReference>
<keyword evidence="2" id="KW-0732">Signal</keyword>
<feature type="chain" id="PRO_5021438947" description="DUF1090 family protein" evidence="2">
    <location>
        <begin position="20"/>
        <end position="205"/>
    </location>
</feature>
<feature type="signal peptide" evidence="2">
    <location>
        <begin position="1"/>
        <end position="19"/>
    </location>
</feature>
<feature type="compositionally biased region" description="Low complexity" evidence="1">
    <location>
        <begin position="134"/>
        <end position="148"/>
    </location>
</feature>
<protein>
    <recommendedName>
        <fullName evidence="5">DUF1090 family protein</fullName>
    </recommendedName>
</protein>
<feature type="region of interest" description="Disordered" evidence="1">
    <location>
        <begin position="83"/>
        <end position="205"/>
    </location>
</feature>
<dbReference type="AlphaFoldDB" id="A0A4Z0CAX0"/>
<feature type="compositionally biased region" description="Pro residues" evidence="1">
    <location>
        <begin position="195"/>
        <end position="205"/>
    </location>
</feature>
<feature type="compositionally biased region" description="Basic and acidic residues" evidence="1">
    <location>
        <begin position="121"/>
        <end position="133"/>
    </location>
</feature>
<evidence type="ECO:0008006" key="5">
    <source>
        <dbReference type="Google" id="ProtNLM"/>
    </source>
</evidence>
<evidence type="ECO:0000256" key="1">
    <source>
        <dbReference type="SAM" id="MobiDB-lite"/>
    </source>
</evidence>